<evidence type="ECO:0000256" key="5">
    <source>
        <dbReference type="ARBA" id="ARBA00023136"/>
    </source>
</evidence>
<dbReference type="AlphaFoldDB" id="A0A6J6FFJ0"/>
<dbReference type="PANTHER" id="PTHR10057">
    <property type="entry name" value="PERIPHERAL-TYPE BENZODIAZEPINE RECEPTOR"/>
    <property type="match status" value="1"/>
</dbReference>
<dbReference type="GO" id="GO:0033013">
    <property type="term" value="P:tetrapyrrole metabolic process"/>
    <property type="evidence" value="ECO:0007669"/>
    <property type="project" value="UniProtKB-ARBA"/>
</dbReference>
<keyword evidence="3 6" id="KW-0812">Transmembrane</keyword>
<keyword evidence="5 6" id="KW-0472">Membrane</keyword>
<dbReference type="InterPro" id="IPR038330">
    <property type="entry name" value="TspO/MBR-related_sf"/>
</dbReference>
<evidence type="ECO:0000256" key="4">
    <source>
        <dbReference type="ARBA" id="ARBA00022989"/>
    </source>
</evidence>
<sequence length="156" mass="17206">MTSIRIGIAAAAIVTIVVYALGSGYWVSSDSGWYRSLNQPAWQPPDWIFGLIWPYNFIMLGIVSVVIARNAALPSAFIWLGFLILSVIAALAWSYLFYVPHLLPQAAIALVVTAVLTIPIMVITFQTQLSYGWLLLPYQLWLITAASLSIGYALKN</sequence>
<dbReference type="CDD" id="cd15904">
    <property type="entry name" value="TSPO_MBR"/>
    <property type="match status" value="1"/>
</dbReference>
<comment type="similarity">
    <text evidence="2">Belongs to the TspO/BZRP family.</text>
</comment>
<name>A0A6J6FFJ0_9ZZZZ</name>
<evidence type="ECO:0000256" key="2">
    <source>
        <dbReference type="ARBA" id="ARBA00007524"/>
    </source>
</evidence>
<dbReference type="EMBL" id="CAEZTT010000144">
    <property type="protein sequence ID" value="CAB4583268.1"/>
    <property type="molecule type" value="Genomic_DNA"/>
</dbReference>
<feature type="transmembrane region" description="Helical" evidence="6">
    <location>
        <begin position="135"/>
        <end position="154"/>
    </location>
</feature>
<organism evidence="7">
    <name type="scientific">freshwater metagenome</name>
    <dbReference type="NCBI Taxonomy" id="449393"/>
    <lineage>
        <taxon>unclassified sequences</taxon>
        <taxon>metagenomes</taxon>
        <taxon>ecological metagenomes</taxon>
    </lineage>
</organism>
<feature type="transmembrane region" description="Helical" evidence="6">
    <location>
        <begin position="47"/>
        <end position="69"/>
    </location>
</feature>
<evidence type="ECO:0000313" key="7">
    <source>
        <dbReference type="EMBL" id="CAB4583268.1"/>
    </source>
</evidence>
<feature type="transmembrane region" description="Helical" evidence="6">
    <location>
        <begin position="76"/>
        <end position="96"/>
    </location>
</feature>
<proteinExistence type="inferred from homology"/>
<evidence type="ECO:0000256" key="1">
    <source>
        <dbReference type="ARBA" id="ARBA00004141"/>
    </source>
</evidence>
<protein>
    <submittedName>
        <fullName evidence="7">Unannotated protein</fullName>
    </submittedName>
</protein>
<evidence type="ECO:0000256" key="6">
    <source>
        <dbReference type="SAM" id="Phobius"/>
    </source>
</evidence>
<dbReference type="Gene3D" id="1.20.1260.100">
    <property type="entry name" value="TspO/MBR protein"/>
    <property type="match status" value="1"/>
</dbReference>
<feature type="transmembrane region" description="Helical" evidence="6">
    <location>
        <begin position="102"/>
        <end position="123"/>
    </location>
</feature>
<gene>
    <name evidence="7" type="ORF">UFOPK1726_01060</name>
</gene>
<feature type="transmembrane region" description="Helical" evidence="6">
    <location>
        <begin position="7"/>
        <end position="27"/>
    </location>
</feature>
<comment type="subcellular location">
    <subcellularLocation>
        <location evidence="1">Membrane</location>
        <topology evidence="1">Multi-pass membrane protein</topology>
    </subcellularLocation>
</comment>
<dbReference type="GO" id="GO:0016020">
    <property type="term" value="C:membrane"/>
    <property type="evidence" value="ECO:0007669"/>
    <property type="project" value="UniProtKB-SubCell"/>
</dbReference>
<reference evidence="7" key="1">
    <citation type="submission" date="2020-05" db="EMBL/GenBank/DDBJ databases">
        <authorList>
            <person name="Chiriac C."/>
            <person name="Salcher M."/>
            <person name="Ghai R."/>
            <person name="Kavagutti S V."/>
        </authorList>
    </citation>
    <scope>NUCLEOTIDE SEQUENCE</scope>
</reference>
<accession>A0A6J6FFJ0</accession>
<dbReference type="InterPro" id="IPR004307">
    <property type="entry name" value="TspO_MBR"/>
</dbReference>
<evidence type="ECO:0000256" key="3">
    <source>
        <dbReference type="ARBA" id="ARBA00022692"/>
    </source>
</evidence>
<dbReference type="Pfam" id="PF03073">
    <property type="entry name" value="TspO_MBR"/>
    <property type="match status" value="1"/>
</dbReference>
<keyword evidence="4 6" id="KW-1133">Transmembrane helix</keyword>
<dbReference type="PANTHER" id="PTHR10057:SF0">
    <property type="entry name" value="TRANSLOCATOR PROTEIN"/>
    <property type="match status" value="1"/>
</dbReference>